<name>A0A316U488_9BASI</name>
<feature type="transmembrane region" description="Helical" evidence="10">
    <location>
        <begin position="264"/>
        <end position="282"/>
    </location>
</feature>
<comment type="cofactor">
    <cofactor evidence="1 10">
        <name>Mg(2+)</name>
        <dbReference type="ChEBI" id="CHEBI:18420"/>
    </cofactor>
</comment>
<feature type="transmembrane region" description="Helical" evidence="10">
    <location>
        <begin position="214"/>
        <end position="232"/>
    </location>
</feature>
<evidence type="ECO:0000256" key="11">
    <source>
        <dbReference type="SAM" id="MobiDB-lite"/>
    </source>
</evidence>
<dbReference type="Gene3D" id="1.10.357.140">
    <property type="entry name" value="UbiA prenyltransferase"/>
    <property type="match status" value="1"/>
</dbReference>
<feature type="transmembrane region" description="Helical" evidence="10">
    <location>
        <begin position="303"/>
        <end position="326"/>
    </location>
</feature>
<dbReference type="STRING" id="1684307.A0A316U488"/>
<evidence type="ECO:0000256" key="3">
    <source>
        <dbReference type="ARBA" id="ARBA00005985"/>
    </source>
</evidence>
<dbReference type="Gene3D" id="1.20.120.1780">
    <property type="entry name" value="UbiA prenyltransferase"/>
    <property type="match status" value="1"/>
</dbReference>
<feature type="transmembrane region" description="Helical" evidence="10">
    <location>
        <begin position="143"/>
        <end position="168"/>
    </location>
</feature>
<accession>A0A316U488</accession>
<gene>
    <name evidence="12" type="ORF">BCV69DRAFT_283590</name>
</gene>
<dbReference type="GO" id="GO:0008412">
    <property type="term" value="F:4-hydroxybenzoate polyprenyltransferase activity"/>
    <property type="evidence" value="ECO:0007669"/>
    <property type="project" value="UniProtKB-EC"/>
</dbReference>
<dbReference type="PANTHER" id="PTHR11048:SF28">
    <property type="entry name" value="4-HYDROXYBENZOATE POLYPRENYLTRANSFERASE, MITOCHONDRIAL"/>
    <property type="match status" value="1"/>
</dbReference>
<feature type="compositionally biased region" description="Polar residues" evidence="11">
    <location>
        <begin position="75"/>
        <end position="95"/>
    </location>
</feature>
<proteinExistence type="inferred from homology"/>
<dbReference type="AlphaFoldDB" id="A0A316U488"/>
<dbReference type="HAMAP" id="MF_01635">
    <property type="entry name" value="UbiA"/>
    <property type="match status" value="1"/>
</dbReference>
<evidence type="ECO:0000256" key="7">
    <source>
        <dbReference type="ARBA" id="ARBA00023136"/>
    </source>
</evidence>
<keyword evidence="5 10" id="KW-0812">Transmembrane</keyword>
<comment type="catalytic activity">
    <reaction evidence="8 10">
        <text>an all-trans-polyprenyl diphosphate + 4-hydroxybenzoate = a 4-hydroxy-3-(all-trans-polyprenyl)benzoate + diphosphate</text>
        <dbReference type="Rhea" id="RHEA:44504"/>
        <dbReference type="Rhea" id="RHEA-COMP:9514"/>
        <dbReference type="Rhea" id="RHEA-COMP:9564"/>
        <dbReference type="ChEBI" id="CHEBI:17879"/>
        <dbReference type="ChEBI" id="CHEBI:33019"/>
        <dbReference type="ChEBI" id="CHEBI:58914"/>
        <dbReference type="ChEBI" id="CHEBI:78396"/>
        <dbReference type="EC" id="2.5.1.39"/>
    </reaction>
</comment>
<keyword evidence="10" id="KW-0999">Mitochondrion inner membrane</keyword>
<keyword evidence="7 10" id="KW-0472">Membrane</keyword>
<reference evidence="12 13" key="1">
    <citation type="journal article" date="2018" name="Mol. Biol. Evol.">
        <title>Broad Genomic Sampling Reveals a Smut Pathogenic Ancestry of the Fungal Clade Ustilaginomycotina.</title>
        <authorList>
            <person name="Kijpornyongpan T."/>
            <person name="Mondo S.J."/>
            <person name="Barry K."/>
            <person name="Sandor L."/>
            <person name="Lee J."/>
            <person name="Lipzen A."/>
            <person name="Pangilinan J."/>
            <person name="LaButti K."/>
            <person name="Hainaut M."/>
            <person name="Henrissat B."/>
            <person name="Grigoriev I.V."/>
            <person name="Spatafora J.W."/>
            <person name="Aime M.C."/>
        </authorList>
    </citation>
    <scope>NUCLEOTIDE SEQUENCE [LARGE SCALE GENOMIC DNA]</scope>
    <source>
        <strain evidence="12 13">MCA 4718</strain>
    </source>
</reference>
<feature type="transmembrane region" description="Helical" evidence="10">
    <location>
        <begin position="346"/>
        <end position="365"/>
    </location>
</feature>
<dbReference type="PANTHER" id="PTHR11048">
    <property type="entry name" value="PRENYLTRANSFERASES"/>
    <property type="match status" value="1"/>
</dbReference>
<evidence type="ECO:0000256" key="5">
    <source>
        <dbReference type="ARBA" id="ARBA00022692"/>
    </source>
</evidence>
<evidence type="ECO:0000256" key="10">
    <source>
        <dbReference type="HAMAP-Rule" id="MF_03189"/>
    </source>
</evidence>
<dbReference type="FunFam" id="1.20.120.1780:FF:000001">
    <property type="entry name" value="4-hydroxybenzoate octaprenyltransferase"/>
    <property type="match status" value="1"/>
</dbReference>
<feature type="region of interest" description="Disordered" evidence="11">
    <location>
        <begin position="75"/>
        <end position="96"/>
    </location>
</feature>
<feature type="transmembrane region" description="Helical" evidence="10">
    <location>
        <begin position="239"/>
        <end position="258"/>
    </location>
</feature>
<dbReference type="UniPathway" id="UPA00232"/>
<comment type="similarity">
    <text evidence="3 10">Belongs to the UbiA prenyltransferase family.</text>
</comment>
<evidence type="ECO:0000256" key="8">
    <source>
        <dbReference type="ARBA" id="ARBA00052313"/>
    </source>
</evidence>
<dbReference type="Proteomes" id="UP000245942">
    <property type="component" value="Unassembled WGS sequence"/>
</dbReference>
<dbReference type="EC" id="2.5.1.39" evidence="10"/>
<keyword evidence="10" id="KW-0496">Mitochondrion</keyword>
<keyword evidence="4 10" id="KW-0808">Transferase</keyword>
<evidence type="ECO:0000256" key="9">
    <source>
        <dbReference type="ARBA" id="ARBA00058997"/>
    </source>
</evidence>
<dbReference type="EMBL" id="KZ819329">
    <property type="protein sequence ID" value="PWN20057.1"/>
    <property type="molecule type" value="Genomic_DNA"/>
</dbReference>
<dbReference type="InterPro" id="IPR000537">
    <property type="entry name" value="UbiA_prenyltransferase"/>
</dbReference>
<protein>
    <recommendedName>
        <fullName evidence="10">4-hydroxybenzoate polyprenyltransferase, mitochondrial</fullName>
        <shortName evidence="10">4-HB polyprenyltransferase</shortName>
        <ecNumber evidence="10">2.5.1.39</ecNumber>
    </recommendedName>
    <alternativeName>
        <fullName evidence="10">Para-hydroxybenzoate--polyprenyltransferase</fullName>
        <shortName evidence="10">PHB:PPT</shortName>
        <shortName evidence="10">PHB:polyprenyltransferase</shortName>
    </alternativeName>
</protein>
<dbReference type="InterPro" id="IPR039653">
    <property type="entry name" value="Prenyltransferase"/>
</dbReference>
<dbReference type="CDD" id="cd13959">
    <property type="entry name" value="PT_UbiA_COQ2"/>
    <property type="match status" value="1"/>
</dbReference>
<evidence type="ECO:0000256" key="6">
    <source>
        <dbReference type="ARBA" id="ARBA00022989"/>
    </source>
</evidence>
<comment type="pathway">
    <text evidence="10">Cofactor biosynthesis; ubiquinone biosynthesis.</text>
</comment>
<dbReference type="RefSeq" id="XP_025347217.1">
    <property type="nucleotide sequence ID" value="XM_025492765.1"/>
</dbReference>
<keyword evidence="10" id="KW-0414">Isoprene biosynthesis</keyword>
<dbReference type="Pfam" id="PF01040">
    <property type="entry name" value="UbiA"/>
    <property type="match status" value="1"/>
</dbReference>
<dbReference type="GeneID" id="37014499"/>
<dbReference type="PROSITE" id="PS00943">
    <property type="entry name" value="UBIA"/>
    <property type="match status" value="1"/>
</dbReference>
<comment type="function">
    <text evidence="9 10">Catalyzes the prenylation of para-hydroxybenzoate (PHB) with an all-trans polyprenyl group. Mediates the second step in the final reaction sequence of coenzyme Q (CoQ) biosynthesis, which is the condensation of the polyisoprenoid side chain with PHB, generating the first membrane-bound Q intermediate.</text>
</comment>
<keyword evidence="10" id="KW-0831">Ubiquinone biosynthesis</keyword>
<keyword evidence="6 10" id="KW-1133">Transmembrane helix</keyword>
<evidence type="ECO:0000256" key="2">
    <source>
        <dbReference type="ARBA" id="ARBA00004292"/>
    </source>
</evidence>
<dbReference type="GO" id="GO:0008299">
    <property type="term" value="P:isoprenoid biosynthetic process"/>
    <property type="evidence" value="ECO:0007669"/>
    <property type="project" value="UniProtKB-UniRule"/>
</dbReference>
<evidence type="ECO:0000313" key="12">
    <source>
        <dbReference type="EMBL" id="PWN20057.1"/>
    </source>
</evidence>
<dbReference type="InterPro" id="IPR030470">
    <property type="entry name" value="UbiA_prenylTrfase_CS"/>
</dbReference>
<organism evidence="12 13">
    <name type="scientific">Pseudomicrostroma glucosiphilum</name>
    <dbReference type="NCBI Taxonomy" id="1684307"/>
    <lineage>
        <taxon>Eukaryota</taxon>
        <taxon>Fungi</taxon>
        <taxon>Dikarya</taxon>
        <taxon>Basidiomycota</taxon>
        <taxon>Ustilaginomycotina</taxon>
        <taxon>Exobasidiomycetes</taxon>
        <taxon>Microstromatales</taxon>
        <taxon>Microstromatales incertae sedis</taxon>
        <taxon>Pseudomicrostroma</taxon>
    </lineage>
</organism>
<comment type="subcellular location">
    <subcellularLocation>
        <location evidence="2 10">Mitochondrion inner membrane</location>
        <topology evidence="2 10">Multi-pass membrane protein</topology>
        <orientation evidence="2 10">Matrix side</orientation>
    </subcellularLocation>
</comment>
<dbReference type="InterPro" id="IPR044878">
    <property type="entry name" value="UbiA_sf"/>
</dbReference>
<dbReference type="GO" id="GO:0006744">
    <property type="term" value="P:ubiquinone biosynthetic process"/>
    <property type="evidence" value="ECO:0007669"/>
    <property type="project" value="UniProtKB-UniRule"/>
</dbReference>
<sequence>MVLASVALRRAAPLLRPCLPLRSPAAAVSNLSRQIGTRPRSSLHLPSASTTCRNTVGSYGTSSILRASKAPFSARWNSSNGKDPSTSVTSPSSQLPAKKPFSIRPYMALSRIDKPIGSWLLYWPCAWSLTLAAHTLAVPLPSLLFNLTIFAAGAFVMRGAGCTINDMWDSKMDRMVSRTASRPLAARDITYLQAWTFLGLQLSVGLGVLLQLNYYSILLGASSLGVVIIYPLMKRITYWPQFVLGLAFNWGALLGWAALSAPPAWSTVLPLYAGSICWTLVYDTIYAHQDKRDDVSAGVKSTALLFGDYSRPVLTTFSVGFLALLAKSVATTGPLLPSSLALLTTGHPFFLAALATAGAHLAWQIKTVDFERRPDCWTKFVSNQYLGLIIWIGLFLDYLVQVWWSESEEQEIEEGGEATIARA</sequence>
<evidence type="ECO:0000256" key="4">
    <source>
        <dbReference type="ARBA" id="ARBA00022679"/>
    </source>
</evidence>
<feature type="transmembrane region" description="Helical" evidence="10">
    <location>
        <begin position="119"/>
        <end position="137"/>
    </location>
</feature>
<dbReference type="OrthoDB" id="18170at2759"/>
<feature type="transmembrane region" description="Helical" evidence="10">
    <location>
        <begin position="385"/>
        <end position="404"/>
    </location>
</feature>
<dbReference type="NCBIfam" id="TIGR01474">
    <property type="entry name" value="ubiA_proteo"/>
    <property type="match status" value="1"/>
</dbReference>
<dbReference type="FunFam" id="1.10.357.140:FF:000003">
    <property type="entry name" value="4-hydroxybenzoate polyprenyltransferase, mitochondrial"/>
    <property type="match status" value="1"/>
</dbReference>
<feature type="transmembrane region" description="Helical" evidence="10">
    <location>
        <begin position="189"/>
        <end position="208"/>
    </location>
</feature>
<dbReference type="GO" id="GO:0005743">
    <property type="term" value="C:mitochondrial inner membrane"/>
    <property type="evidence" value="ECO:0007669"/>
    <property type="project" value="UniProtKB-SubCell"/>
</dbReference>
<evidence type="ECO:0000313" key="13">
    <source>
        <dbReference type="Proteomes" id="UP000245942"/>
    </source>
</evidence>
<dbReference type="InterPro" id="IPR006370">
    <property type="entry name" value="HB_polyprenyltransferase-like"/>
</dbReference>
<evidence type="ECO:0000256" key="1">
    <source>
        <dbReference type="ARBA" id="ARBA00001946"/>
    </source>
</evidence>
<keyword evidence="13" id="KW-1185">Reference proteome</keyword>